<feature type="region of interest" description="Disordered" evidence="1">
    <location>
        <begin position="17"/>
        <end position="63"/>
    </location>
</feature>
<organism evidence="2">
    <name type="scientific">uncultured Pyrinomonadaceae bacterium</name>
    <dbReference type="NCBI Taxonomy" id="2283094"/>
    <lineage>
        <taxon>Bacteria</taxon>
        <taxon>Pseudomonadati</taxon>
        <taxon>Acidobacteriota</taxon>
        <taxon>Blastocatellia</taxon>
        <taxon>Blastocatellales</taxon>
        <taxon>Pyrinomonadaceae</taxon>
        <taxon>environmental samples</taxon>
    </lineage>
</organism>
<feature type="compositionally biased region" description="Basic and acidic residues" evidence="1">
    <location>
        <begin position="37"/>
        <end position="47"/>
    </location>
</feature>
<dbReference type="EMBL" id="CADCUR010000002">
    <property type="protein sequence ID" value="CAA9375990.1"/>
    <property type="molecule type" value="Genomic_DNA"/>
</dbReference>
<gene>
    <name evidence="2" type="ORF">AVDCRST_MAG74-143</name>
</gene>
<protein>
    <submittedName>
        <fullName evidence="2">Uncharacterized protein</fullName>
    </submittedName>
</protein>
<reference evidence="2" key="1">
    <citation type="submission" date="2020-02" db="EMBL/GenBank/DDBJ databases">
        <authorList>
            <person name="Meier V. D."/>
        </authorList>
    </citation>
    <scope>NUCLEOTIDE SEQUENCE</scope>
    <source>
        <strain evidence="2">AVDCRST_MAG74</strain>
    </source>
</reference>
<proteinExistence type="predicted"/>
<dbReference type="AlphaFoldDB" id="A0A6J4N674"/>
<accession>A0A6J4N674</accession>
<evidence type="ECO:0000256" key="1">
    <source>
        <dbReference type="SAM" id="MobiDB-lite"/>
    </source>
</evidence>
<evidence type="ECO:0000313" key="2">
    <source>
        <dbReference type="EMBL" id="CAA9375990.1"/>
    </source>
</evidence>
<name>A0A6J4N674_9BACT</name>
<sequence length="63" mass="7387">MISRVIFKCMAGRKKKKSELPVFDSIRKPVAPPSRKFGKDKPEEKANPARRKTKHKPEEDWHD</sequence>